<accession>A0ABR8A2N4</accession>
<dbReference type="Proteomes" id="UP000642094">
    <property type="component" value="Unassembled WGS sequence"/>
</dbReference>
<name>A0ABR8A2N4_9CYAN</name>
<dbReference type="RefSeq" id="WP_190404626.1">
    <property type="nucleotide sequence ID" value="NZ_JACJQB010000053.1"/>
</dbReference>
<dbReference type="PANTHER" id="PTHR34235:SF4">
    <property type="entry name" value="SLR0291 PROTEIN"/>
    <property type="match status" value="1"/>
</dbReference>
<proteinExistence type="predicted"/>
<protein>
    <submittedName>
        <fullName evidence="1">DUF29 domain-containing protein</fullName>
    </submittedName>
</protein>
<comment type="caution">
    <text evidence="1">The sequence shown here is derived from an EMBL/GenBank/DDBJ whole genome shotgun (WGS) entry which is preliminary data.</text>
</comment>
<keyword evidence="2" id="KW-1185">Reference proteome</keyword>
<gene>
    <name evidence="1" type="ORF">H6F41_16900</name>
</gene>
<dbReference type="EMBL" id="JACJQB010000053">
    <property type="protein sequence ID" value="MBD2189811.1"/>
    <property type="molecule type" value="Genomic_DNA"/>
</dbReference>
<reference evidence="1 2" key="1">
    <citation type="journal article" date="2020" name="ISME J.">
        <title>Comparative genomics reveals insights into cyanobacterial evolution and habitat adaptation.</title>
        <authorList>
            <person name="Chen M.Y."/>
            <person name="Teng W.K."/>
            <person name="Zhao L."/>
            <person name="Hu C.X."/>
            <person name="Zhou Y.K."/>
            <person name="Han B.P."/>
            <person name="Song L.R."/>
            <person name="Shu W.S."/>
        </authorList>
    </citation>
    <scope>NUCLEOTIDE SEQUENCE [LARGE SCALE GENOMIC DNA]</scope>
    <source>
        <strain evidence="1 2">FACHB-723</strain>
    </source>
</reference>
<organism evidence="1 2">
    <name type="scientific">Pseudanabaena mucicola FACHB-723</name>
    <dbReference type="NCBI Taxonomy" id="2692860"/>
    <lineage>
        <taxon>Bacteria</taxon>
        <taxon>Bacillati</taxon>
        <taxon>Cyanobacteriota</taxon>
        <taxon>Cyanophyceae</taxon>
        <taxon>Pseudanabaenales</taxon>
        <taxon>Pseudanabaenaceae</taxon>
        <taxon>Pseudanabaena</taxon>
    </lineage>
</organism>
<evidence type="ECO:0000313" key="2">
    <source>
        <dbReference type="Proteomes" id="UP000642094"/>
    </source>
</evidence>
<sequence>MSQAIASSLTLYERDLDLWLETAIAQLKAGDFQNLDVENLIEELEGLSGSNKREVETRLKRLIEHILKRCYVNLPDCFRGWEVTIINQRDELKKLLRQSPSLKRHFLRMFDDSFDTALEIVRTEYADTDFSDTWQLSRDIDTMLNAKFWGL</sequence>
<dbReference type="PANTHER" id="PTHR34235">
    <property type="entry name" value="SLR1203 PROTEIN-RELATED"/>
    <property type="match status" value="1"/>
</dbReference>
<dbReference type="Gene3D" id="1.20.1220.20">
    <property type="entry name" value="Uncharcterised protein PF01724"/>
    <property type="match status" value="1"/>
</dbReference>
<evidence type="ECO:0000313" key="1">
    <source>
        <dbReference type="EMBL" id="MBD2189811.1"/>
    </source>
</evidence>
<dbReference type="InterPro" id="IPR002636">
    <property type="entry name" value="DUF29"/>
</dbReference>
<dbReference type="Pfam" id="PF01724">
    <property type="entry name" value="DUF29"/>
    <property type="match status" value="1"/>
</dbReference>